<dbReference type="RefSeq" id="WP_121787280.1">
    <property type="nucleotide sequence ID" value="NZ_CP033073.1"/>
</dbReference>
<sequence length="575" mass="55475">MPRWKTLPDEMDPQLREFTERMRRLVDHSGLSVAELADSTGYSRTSWERYLGGRLLAPKGAVVALAEVTGTHTVHLTTLWELAERAWSRAESGHDSTMEAIRAARTRAPLQDRTTTTDPGPGPATDGGTAKGVADGGAGGRGGAATGGRGGSGTSAGGGPGSAGVRGGSVAGAGGGAATGGRGGSGTSFGGGLAAGARGGSPAEAGGNAGTRTRGGSGAAAAGDSRPAAGGGSGGAADGAPVPGGNSWGLAGYRGPSKATVRPGTGSPARPAGPTGPSGTAALTLGTAVPAPATTDEAPGTPNAAPTRVPPDDSPGTPAGTPGIVAGTARVAAPPRATRTGTPATPASTPGIPTGTPGAPGRTGTPTPRGGWPVTGPSATGCSAPAAPAAPVSAANPVPPRRQQVLMFFAGMAGVLVIIAGVFLFTHGDGGGGRGKGGAASPAPSGRTRPSLPPGVKCAGSACTGKDAEAMGCSGDLVTTAKSVILGTTVLEVRYSRTCGTVWGRITGGAPGDTVRLTVGGVRQTGDITAAGDTIAYTPMAAVRDPARSRACATLASGRTGCTDQPRTKAEEEIP</sequence>
<dbReference type="InterPro" id="IPR021224">
    <property type="entry name" value="DUF2690"/>
</dbReference>
<evidence type="ECO:0000256" key="2">
    <source>
        <dbReference type="SAM" id="Phobius"/>
    </source>
</evidence>
<keyword evidence="5" id="KW-1185">Reference proteome</keyword>
<feature type="compositionally biased region" description="Gly residues" evidence="1">
    <location>
        <begin position="207"/>
        <end position="218"/>
    </location>
</feature>
<feature type="transmembrane region" description="Helical" evidence="2">
    <location>
        <begin position="405"/>
        <end position="426"/>
    </location>
</feature>
<dbReference type="InterPro" id="IPR010982">
    <property type="entry name" value="Lambda_DNA-bd_dom_sf"/>
</dbReference>
<evidence type="ECO:0000256" key="1">
    <source>
        <dbReference type="SAM" id="MobiDB-lite"/>
    </source>
</evidence>
<keyword evidence="2" id="KW-0812">Transmembrane</keyword>
<organism evidence="4 5">
    <name type="scientific">Streptomyces dangxiongensis</name>
    <dbReference type="NCBI Taxonomy" id="1442032"/>
    <lineage>
        <taxon>Bacteria</taxon>
        <taxon>Bacillati</taxon>
        <taxon>Actinomycetota</taxon>
        <taxon>Actinomycetes</taxon>
        <taxon>Kitasatosporales</taxon>
        <taxon>Streptomycetaceae</taxon>
        <taxon>Streptomyces</taxon>
    </lineage>
</organism>
<dbReference type="Proteomes" id="UP000268329">
    <property type="component" value="Chromosome"/>
</dbReference>
<dbReference type="Pfam" id="PF10901">
    <property type="entry name" value="DUF2690"/>
    <property type="match status" value="1"/>
</dbReference>
<dbReference type="AlphaFoldDB" id="A0A3G2JC92"/>
<feature type="region of interest" description="Disordered" evidence="1">
    <location>
        <begin position="105"/>
        <end position="164"/>
    </location>
</feature>
<dbReference type="SMART" id="SM00530">
    <property type="entry name" value="HTH_XRE"/>
    <property type="match status" value="1"/>
</dbReference>
<dbReference type="EMBL" id="CP033073">
    <property type="protein sequence ID" value="AYN39794.1"/>
    <property type="molecule type" value="Genomic_DNA"/>
</dbReference>
<feature type="compositionally biased region" description="Low complexity" evidence="1">
    <location>
        <begin position="219"/>
        <end position="228"/>
    </location>
</feature>
<feature type="region of interest" description="Disordered" evidence="1">
    <location>
        <begin position="192"/>
        <end position="369"/>
    </location>
</feature>
<feature type="compositionally biased region" description="Low complexity" evidence="1">
    <location>
        <begin position="325"/>
        <end position="369"/>
    </location>
</feature>
<feature type="domain" description="HTH cro/C1-type" evidence="3">
    <location>
        <begin position="21"/>
        <end position="76"/>
    </location>
</feature>
<evidence type="ECO:0000313" key="4">
    <source>
        <dbReference type="EMBL" id="AYN39794.1"/>
    </source>
</evidence>
<evidence type="ECO:0000259" key="3">
    <source>
        <dbReference type="SMART" id="SM00530"/>
    </source>
</evidence>
<dbReference type="OrthoDB" id="4334712at2"/>
<dbReference type="CDD" id="cd00093">
    <property type="entry name" value="HTH_XRE"/>
    <property type="match status" value="1"/>
</dbReference>
<dbReference type="SUPFAM" id="SSF47413">
    <property type="entry name" value="lambda repressor-like DNA-binding domains"/>
    <property type="match status" value="1"/>
</dbReference>
<keyword evidence="2" id="KW-1133">Transmembrane helix</keyword>
<gene>
    <name evidence="4" type="ORF">D9753_13660</name>
</gene>
<protein>
    <submittedName>
        <fullName evidence="4">DUF2690 domain-containing protein</fullName>
    </submittedName>
</protein>
<feature type="region of interest" description="Disordered" evidence="1">
    <location>
        <begin position="431"/>
        <end position="454"/>
    </location>
</feature>
<feature type="compositionally biased region" description="Gly residues" evidence="1">
    <location>
        <begin position="134"/>
        <end position="164"/>
    </location>
</feature>
<dbReference type="KEGG" id="sdd:D9753_13660"/>
<dbReference type="InterPro" id="IPR001387">
    <property type="entry name" value="Cro/C1-type_HTH"/>
</dbReference>
<proteinExistence type="predicted"/>
<keyword evidence="2" id="KW-0472">Membrane</keyword>
<name>A0A3G2JC92_9ACTN</name>
<accession>A0A3G2JC92</accession>
<reference evidence="4 5" key="1">
    <citation type="submission" date="2018-10" db="EMBL/GenBank/DDBJ databases">
        <title>The genome of Streptomyces dangxiongensis Z022.</title>
        <authorList>
            <person name="Zhang B."/>
        </authorList>
    </citation>
    <scope>NUCLEOTIDE SEQUENCE [LARGE SCALE GENOMIC DNA]</scope>
    <source>
        <strain evidence="4 5">Z022</strain>
    </source>
</reference>
<feature type="compositionally biased region" description="Low complexity" evidence="1">
    <location>
        <begin position="114"/>
        <end position="133"/>
    </location>
</feature>
<evidence type="ECO:0000313" key="5">
    <source>
        <dbReference type="Proteomes" id="UP000268329"/>
    </source>
</evidence>
<dbReference type="GO" id="GO:0003677">
    <property type="term" value="F:DNA binding"/>
    <property type="evidence" value="ECO:0007669"/>
    <property type="project" value="InterPro"/>
</dbReference>
<dbReference type="Pfam" id="PF13560">
    <property type="entry name" value="HTH_31"/>
    <property type="match status" value="1"/>
</dbReference>